<dbReference type="EMBL" id="PNEN01000467">
    <property type="protein sequence ID" value="PPJ58283.1"/>
    <property type="molecule type" value="Genomic_DNA"/>
</dbReference>
<feature type="region of interest" description="Disordered" evidence="1">
    <location>
        <begin position="32"/>
        <end position="122"/>
    </location>
</feature>
<keyword evidence="3" id="KW-1185">Reference proteome</keyword>
<evidence type="ECO:0000313" key="2">
    <source>
        <dbReference type="EMBL" id="PPJ58283.1"/>
    </source>
</evidence>
<feature type="compositionally biased region" description="Polar residues" evidence="1">
    <location>
        <begin position="75"/>
        <end position="100"/>
    </location>
</feature>
<evidence type="ECO:0000256" key="1">
    <source>
        <dbReference type="SAM" id="MobiDB-lite"/>
    </source>
</evidence>
<accession>A0A2S6CEZ8</accession>
<gene>
    <name evidence="2" type="ORF">CBER1_07293</name>
</gene>
<evidence type="ECO:0000313" key="3">
    <source>
        <dbReference type="Proteomes" id="UP000237631"/>
    </source>
</evidence>
<sequence>MAESRVGSTQKDAELTRRAKLLREHQFARTLAYRVKQAPQEEAAATPPETPTTEPTPRIIPSATKAQEGEAVASKTPTAGTKSEATPIPSNAQQAAASLKTSTTETSYNPTTAPSSPRNWKHSAVAGALKRNGSAPFESADVVSPAPTGEQQIVRDLAGMKLDSKPNIFINAKQQEHSRLMSLPAELRNHIYTYSLGGVWLQRVADLRPWEDDDEEDYFVDYDEDEYVGTKCVKDMNAVRQLAEGIYGRTVWGPEVVKSRLVFKTWHGDFGVWTSDPRKICAAAFAAYKSSPASDEDGTCRDLMKWSQMLEEHDVRVGGSGYFARRKDLYDDWADDWFPEELHIDCSMYSSPENFAEWDDEMKISEDPWSVFEGEFAALQKVFD</sequence>
<reference evidence="3" key="1">
    <citation type="journal article" date="2017" name="bioRxiv">
        <title>Conservation of a gene cluster reveals novel cercosporin biosynthetic mechanisms and extends production to the genus Colletotrichum.</title>
        <authorList>
            <person name="de Jonge R."/>
            <person name="Ebert M.K."/>
            <person name="Huitt-Roehl C.R."/>
            <person name="Pal P."/>
            <person name="Suttle J.C."/>
            <person name="Spanner R.E."/>
            <person name="Neubauer J.D."/>
            <person name="Jurick W.M.II."/>
            <person name="Stott K.A."/>
            <person name="Secor G.A."/>
            <person name="Thomma B.P.H.J."/>
            <person name="Van de Peer Y."/>
            <person name="Townsend C.A."/>
            <person name="Bolton M.D."/>
        </authorList>
    </citation>
    <scope>NUCLEOTIDE SEQUENCE [LARGE SCALE GENOMIC DNA]</scope>
    <source>
        <strain evidence="3">CBS538.71</strain>
    </source>
</reference>
<dbReference type="AlphaFoldDB" id="A0A2S6CEZ8"/>
<name>A0A2S6CEZ8_9PEZI</name>
<comment type="caution">
    <text evidence="2">The sequence shown here is derived from an EMBL/GenBank/DDBJ whole genome shotgun (WGS) entry which is preliminary data.</text>
</comment>
<dbReference type="OrthoDB" id="3650112at2759"/>
<protein>
    <submittedName>
        <fullName evidence="2">Uncharacterized protein</fullName>
    </submittedName>
</protein>
<dbReference type="Proteomes" id="UP000237631">
    <property type="component" value="Unassembled WGS sequence"/>
</dbReference>
<feature type="compositionally biased region" description="Low complexity" evidence="1">
    <location>
        <begin position="101"/>
        <end position="112"/>
    </location>
</feature>
<proteinExistence type="predicted"/>
<organism evidence="2 3">
    <name type="scientific">Cercospora berteroae</name>
    <dbReference type="NCBI Taxonomy" id="357750"/>
    <lineage>
        <taxon>Eukaryota</taxon>
        <taxon>Fungi</taxon>
        <taxon>Dikarya</taxon>
        <taxon>Ascomycota</taxon>
        <taxon>Pezizomycotina</taxon>
        <taxon>Dothideomycetes</taxon>
        <taxon>Dothideomycetidae</taxon>
        <taxon>Mycosphaerellales</taxon>
        <taxon>Mycosphaerellaceae</taxon>
        <taxon>Cercospora</taxon>
    </lineage>
</organism>
<feature type="compositionally biased region" description="Low complexity" evidence="1">
    <location>
        <begin position="37"/>
        <end position="57"/>
    </location>
</feature>